<dbReference type="PANTHER" id="PTHR10026">
    <property type="entry name" value="CYCLIN"/>
    <property type="match status" value="1"/>
</dbReference>
<evidence type="ECO:0000259" key="8">
    <source>
        <dbReference type="SMART" id="SM00385"/>
    </source>
</evidence>
<dbReference type="Gene3D" id="1.10.472.10">
    <property type="entry name" value="Cyclin-like"/>
    <property type="match status" value="2"/>
</dbReference>
<gene>
    <name evidence="9" type="ORF">EURHEDRAFT_407611</name>
</gene>
<feature type="domain" description="Cyclin-like" evidence="8">
    <location>
        <begin position="183"/>
        <end position="269"/>
    </location>
</feature>
<feature type="domain" description="Cyclin-like" evidence="8">
    <location>
        <begin position="71"/>
        <end position="170"/>
    </location>
</feature>
<organism evidence="9 10">
    <name type="scientific">Aspergillus ruber (strain CBS 135680)</name>
    <dbReference type="NCBI Taxonomy" id="1388766"/>
    <lineage>
        <taxon>Eukaryota</taxon>
        <taxon>Fungi</taxon>
        <taxon>Dikarya</taxon>
        <taxon>Ascomycota</taxon>
        <taxon>Pezizomycotina</taxon>
        <taxon>Eurotiomycetes</taxon>
        <taxon>Eurotiomycetidae</taxon>
        <taxon>Eurotiales</taxon>
        <taxon>Aspergillaceae</taxon>
        <taxon>Aspergillus</taxon>
        <taxon>Aspergillus subgen. Aspergillus</taxon>
    </lineage>
</organism>
<feature type="compositionally biased region" description="Basic and acidic residues" evidence="7">
    <location>
        <begin position="1"/>
        <end position="10"/>
    </location>
</feature>
<dbReference type="HOGENOM" id="CLU_038278_1_0_1"/>
<evidence type="ECO:0000256" key="1">
    <source>
        <dbReference type="ARBA" id="ARBA00008638"/>
    </source>
</evidence>
<keyword evidence="6" id="KW-0195">Cyclin</keyword>
<dbReference type="InterPro" id="IPR013763">
    <property type="entry name" value="Cyclin-like_dom"/>
</dbReference>
<dbReference type="RefSeq" id="XP_040643311.1">
    <property type="nucleotide sequence ID" value="XM_040780607.1"/>
</dbReference>
<evidence type="ECO:0000256" key="2">
    <source>
        <dbReference type="ARBA" id="ARBA00011612"/>
    </source>
</evidence>
<reference evidence="10" key="1">
    <citation type="journal article" date="2014" name="Nat. Commun.">
        <title>Genomic adaptations of the halophilic Dead Sea filamentous fungus Eurotium rubrum.</title>
        <authorList>
            <person name="Kis-Papo T."/>
            <person name="Weig A.R."/>
            <person name="Riley R."/>
            <person name="Persoh D."/>
            <person name="Salamov A."/>
            <person name="Sun H."/>
            <person name="Lipzen A."/>
            <person name="Wasser S.P."/>
            <person name="Rambold G."/>
            <person name="Grigoriev I.V."/>
            <person name="Nevo E."/>
        </authorList>
    </citation>
    <scope>NUCLEOTIDE SEQUENCE [LARGE SCALE GENOMIC DNA]</scope>
    <source>
        <strain evidence="10">CBS 135680</strain>
    </source>
</reference>
<feature type="region of interest" description="Disordered" evidence="7">
    <location>
        <begin position="1"/>
        <end position="30"/>
    </location>
</feature>
<dbReference type="EMBL" id="KK088411">
    <property type="protein sequence ID" value="EYE99623.1"/>
    <property type="molecule type" value="Genomic_DNA"/>
</dbReference>
<proteinExistence type="inferred from homology"/>
<accession>A0A017SRP7</accession>
<sequence length="396" mass="45260">MHESRARRLSLESAIDPGKQNEPAIPDPPPIHPSFIQVAKPYILEQTIQDCIAAMGVNPLREEALRLQGVTWIDNVRRVLHLPIRTFNTAVVYYHKFRLSHPDIEYNYMDAAAAALFTACKIEDTLKKSREIVCGAYNLKRSPAEQMSPDEQIFEVHSRGIIGLERLMLEASGFDFRTRHPQKPLIKLARHYGLTQQSEISRVAYRISQDLYRTFAPIKQTTSTMAFACLELAGRLLNQRSEAVESGVDYEQWRTSREEVMETLFDLLELYTHQRGATTVGPHFPPDRFLTVRIPLNQEAEAQSLPRYTHWAERKDTSTKTINGFKLSSKDAMPEKGGVHPLTPVAANDDRPNPGERGRDGAVRFMIDPECADAEKSKVMQYFKVEMEEYEVEDER</sequence>
<keyword evidence="4" id="KW-0678">Repressor</keyword>
<dbReference type="AlphaFoldDB" id="A0A017SRP7"/>
<dbReference type="Pfam" id="PF00134">
    <property type="entry name" value="Cyclin_N"/>
    <property type="match status" value="1"/>
</dbReference>
<evidence type="ECO:0000256" key="3">
    <source>
        <dbReference type="ARBA" id="ARBA00014912"/>
    </source>
</evidence>
<dbReference type="GO" id="GO:0006357">
    <property type="term" value="P:regulation of transcription by RNA polymerase II"/>
    <property type="evidence" value="ECO:0007669"/>
    <property type="project" value="InterPro"/>
</dbReference>
<dbReference type="SUPFAM" id="SSF47954">
    <property type="entry name" value="Cyclin-like"/>
    <property type="match status" value="2"/>
</dbReference>
<dbReference type="FunFam" id="1.10.472.10:FF:000073">
    <property type="entry name" value="C-type cyclin"/>
    <property type="match status" value="1"/>
</dbReference>
<dbReference type="GO" id="GO:0016538">
    <property type="term" value="F:cyclin-dependent protein serine/threonine kinase regulator activity"/>
    <property type="evidence" value="ECO:0007669"/>
    <property type="project" value="InterPro"/>
</dbReference>
<comment type="function">
    <text evidence="5">Component of the SRB8-11 complex. The SRB8-11 complex is a regulatory module of the Mediator complex which is itself involved in regulation of basal and activated RNA polymerase II-dependent transcription. The SRB8-11 complex may be involved in the transcriptional repression of a subset of genes regulated by Mediator. It may inhibit the association of the Mediator complex with RNA polymerase II to form the holoenzyme complex. The SRB8-11 complex phosphorylates the C-terminal domain (CTD) of the largest subunit of RNA polymerase II.</text>
</comment>
<evidence type="ECO:0000256" key="4">
    <source>
        <dbReference type="ARBA" id="ARBA00022491"/>
    </source>
</evidence>
<dbReference type="InterPro" id="IPR006671">
    <property type="entry name" value="Cyclin_N"/>
</dbReference>
<dbReference type="OrthoDB" id="4951845at2759"/>
<comment type="subunit">
    <text evidence="2">Component of the SRB8-11 complex, a regulatory module of the Mediator complex.</text>
</comment>
<dbReference type="SMART" id="SM00385">
    <property type="entry name" value="CYCLIN"/>
    <property type="match status" value="2"/>
</dbReference>
<protein>
    <recommendedName>
        <fullName evidence="3">RNA polymerase II holoenzyme cyclin-like subunit</fullName>
    </recommendedName>
</protein>
<evidence type="ECO:0000313" key="10">
    <source>
        <dbReference type="Proteomes" id="UP000019804"/>
    </source>
</evidence>
<dbReference type="GeneID" id="63695731"/>
<name>A0A017SRP7_ASPRC</name>
<evidence type="ECO:0000256" key="5">
    <source>
        <dbReference type="ARBA" id="ARBA00025278"/>
    </source>
</evidence>
<feature type="compositionally biased region" description="Basic and acidic residues" evidence="7">
    <location>
        <begin position="348"/>
        <end position="361"/>
    </location>
</feature>
<keyword evidence="10" id="KW-1185">Reference proteome</keyword>
<dbReference type="InterPro" id="IPR043198">
    <property type="entry name" value="Cyclin/Ssn8"/>
</dbReference>
<dbReference type="InterPro" id="IPR036915">
    <property type="entry name" value="Cyclin-like_sf"/>
</dbReference>
<evidence type="ECO:0000256" key="6">
    <source>
        <dbReference type="RuleBase" id="RU000383"/>
    </source>
</evidence>
<dbReference type="FunFam" id="1.10.472.10:FF:000101">
    <property type="entry name" value="Cyclin, putative"/>
    <property type="match status" value="1"/>
</dbReference>
<feature type="compositionally biased region" description="Basic and acidic residues" evidence="7">
    <location>
        <begin position="328"/>
        <end position="338"/>
    </location>
</feature>
<comment type="similarity">
    <text evidence="1">Belongs to the cyclin family. Cyclin C subfamily.</text>
</comment>
<dbReference type="CDD" id="cd20546">
    <property type="entry name" value="CYCLIN_SpCG1C_ScCTK2-like_rpt2"/>
    <property type="match status" value="1"/>
</dbReference>
<dbReference type="STRING" id="1388766.A0A017SRP7"/>
<evidence type="ECO:0000256" key="7">
    <source>
        <dbReference type="SAM" id="MobiDB-lite"/>
    </source>
</evidence>
<evidence type="ECO:0000313" key="9">
    <source>
        <dbReference type="EMBL" id="EYE99623.1"/>
    </source>
</evidence>
<dbReference type="Proteomes" id="UP000019804">
    <property type="component" value="Unassembled WGS sequence"/>
</dbReference>
<feature type="region of interest" description="Disordered" evidence="7">
    <location>
        <begin position="328"/>
        <end position="361"/>
    </location>
</feature>